<dbReference type="CDD" id="cd01080">
    <property type="entry name" value="NAD_bind_m-THF_DH_Cyclohyd"/>
    <property type="match status" value="1"/>
</dbReference>
<keyword evidence="5 12" id="KW-0658">Purine biosynthesis</keyword>
<comment type="catalytic activity">
    <reaction evidence="12">
        <text>(6R)-5,10-methylene-5,6,7,8-tetrahydrofolate + NADP(+) = (6R)-5,10-methenyltetrahydrofolate + NADPH</text>
        <dbReference type="Rhea" id="RHEA:22812"/>
        <dbReference type="ChEBI" id="CHEBI:15636"/>
        <dbReference type="ChEBI" id="CHEBI:57455"/>
        <dbReference type="ChEBI" id="CHEBI:57783"/>
        <dbReference type="ChEBI" id="CHEBI:58349"/>
        <dbReference type="EC" id="1.5.1.5"/>
    </reaction>
</comment>
<dbReference type="InterPro" id="IPR020867">
    <property type="entry name" value="THF_DH/CycHdrlase_CS"/>
</dbReference>
<evidence type="ECO:0000256" key="12">
    <source>
        <dbReference type="HAMAP-Rule" id="MF_01576"/>
    </source>
</evidence>
<dbReference type="SUPFAM" id="SSF51735">
    <property type="entry name" value="NAD(P)-binding Rossmann-fold domains"/>
    <property type="match status" value="1"/>
</dbReference>
<comment type="function">
    <text evidence="12">Catalyzes the oxidation of 5,10-methylenetetrahydrofolate to 5,10-methenyltetrahydrofolate and then the hydrolysis of 5,10-methenyltetrahydrofolate to 10-formyltetrahydrofolate.</text>
</comment>
<comment type="pathway">
    <text evidence="1 12">One-carbon metabolism; tetrahydrofolate interconversion.</text>
</comment>
<keyword evidence="7 12" id="KW-0521">NADP</keyword>
<dbReference type="EC" id="1.5.1.5" evidence="12"/>
<dbReference type="GO" id="GO:0035999">
    <property type="term" value="P:tetrahydrofolate interconversion"/>
    <property type="evidence" value="ECO:0007669"/>
    <property type="project" value="UniProtKB-UniRule"/>
</dbReference>
<feature type="domain" description="Tetrahydrofolate dehydrogenase/cyclohydrolase catalytic" evidence="13">
    <location>
        <begin position="6"/>
        <end position="120"/>
    </location>
</feature>
<dbReference type="PANTHER" id="PTHR48099:SF5">
    <property type="entry name" value="C-1-TETRAHYDROFOLATE SYNTHASE, CYTOPLASMIC"/>
    <property type="match status" value="1"/>
</dbReference>
<dbReference type="UniPathway" id="UPA00193"/>
<comment type="caution">
    <text evidence="12">Lacks conserved residue(s) required for the propagation of feature annotation.</text>
</comment>
<dbReference type="InterPro" id="IPR046346">
    <property type="entry name" value="Aminoacid_DH-like_N_sf"/>
</dbReference>
<dbReference type="InterPro" id="IPR000672">
    <property type="entry name" value="THF_DH/CycHdrlase"/>
</dbReference>
<dbReference type="PRINTS" id="PR00085">
    <property type="entry name" value="THFDHDRGNASE"/>
</dbReference>
<accession>A0A1H3JNF9</accession>
<dbReference type="InterPro" id="IPR036291">
    <property type="entry name" value="NAD(P)-bd_dom_sf"/>
</dbReference>
<dbReference type="GO" id="GO:0005829">
    <property type="term" value="C:cytosol"/>
    <property type="evidence" value="ECO:0007669"/>
    <property type="project" value="TreeGrafter"/>
</dbReference>
<keyword evidence="11 12" id="KW-0511">Multifunctional enzyme</keyword>
<evidence type="ECO:0000256" key="6">
    <source>
        <dbReference type="ARBA" id="ARBA00022801"/>
    </source>
</evidence>
<feature type="domain" description="Tetrahydrofolate dehydrogenase/cyclohydrolase NAD(P)-binding" evidence="14">
    <location>
        <begin position="139"/>
        <end position="281"/>
    </location>
</feature>
<evidence type="ECO:0000256" key="1">
    <source>
        <dbReference type="ARBA" id="ARBA00004777"/>
    </source>
</evidence>
<dbReference type="PROSITE" id="PS00767">
    <property type="entry name" value="THF_DHG_CYH_2"/>
    <property type="match status" value="1"/>
</dbReference>
<evidence type="ECO:0000259" key="14">
    <source>
        <dbReference type="Pfam" id="PF02882"/>
    </source>
</evidence>
<name>A0A1H3JNF9_9PROT</name>
<gene>
    <name evidence="12" type="primary">folD</name>
    <name evidence="15" type="ORF">SAMN05421881_103419</name>
</gene>
<evidence type="ECO:0000313" key="16">
    <source>
        <dbReference type="Proteomes" id="UP000198640"/>
    </source>
</evidence>
<dbReference type="NCBIfam" id="NF008058">
    <property type="entry name" value="PRK10792.1"/>
    <property type="match status" value="1"/>
</dbReference>
<evidence type="ECO:0000256" key="5">
    <source>
        <dbReference type="ARBA" id="ARBA00022755"/>
    </source>
</evidence>
<dbReference type="Gene3D" id="3.40.50.720">
    <property type="entry name" value="NAD(P)-binding Rossmann-like Domain"/>
    <property type="match status" value="1"/>
</dbReference>
<evidence type="ECO:0000256" key="11">
    <source>
        <dbReference type="ARBA" id="ARBA00023268"/>
    </source>
</evidence>
<dbReference type="InterPro" id="IPR020630">
    <property type="entry name" value="THF_DH/CycHdrlase_cat_dom"/>
</dbReference>
<proteinExistence type="inferred from homology"/>
<dbReference type="STRING" id="44576.SAMN05421881_103419"/>
<dbReference type="PANTHER" id="PTHR48099">
    <property type="entry name" value="C-1-TETRAHYDROFOLATE SYNTHASE, CYTOPLASMIC-RELATED"/>
    <property type="match status" value="1"/>
</dbReference>
<protein>
    <recommendedName>
        <fullName evidence="12">Bifunctional protein FolD</fullName>
    </recommendedName>
    <domain>
        <recommendedName>
            <fullName evidence="12">Methylenetetrahydrofolate dehydrogenase</fullName>
            <ecNumber evidence="12">1.5.1.5</ecNumber>
        </recommendedName>
    </domain>
    <domain>
        <recommendedName>
            <fullName evidence="12">Methenyltetrahydrofolate cyclohydrolase</fullName>
            <ecNumber evidence="12">3.5.4.9</ecNumber>
        </recommendedName>
    </domain>
</protein>
<keyword evidence="6 12" id="KW-0378">Hydrolase</keyword>
<keyword evidence="3 12" id="KW-0554">One-carbon metabolism</keyword>
<dbReference type="GO" id="GO:0004477">
    <property type="term" value="F:methenyltetrahydrofolate cyclohydrolase activity"/>
    <property type="evidence" value="ECO:0007669"/>
    <property type="project" value="UniProtKB-UniRule"/>
</dbReference>
<dbReference type="Proteomes" id="UP000198640">
    <property type="component" value="Unassembled WGS sequence"/>
</dbReference>
<dbReference type="RefSeq" id="WP_090414391.1">
    <property type="nucleotide sequence ID" value="NZ_FNOY01000034.1"/>
</dbReference>
<dbReference type="GO" id="GO:0000105">
    <property type="term" value="P:L-histidine biosynthetic process"/>
    <property type="evidence" value="ECO:0007669"/>
    <property type="project" value="UniProtKB-KW"/>
</dbReference>
<dbReference type="InterPro" id="IPR020631">
    <property type="entry name" value="THF_DH/CycHdrlase_NAD-bd_dom"/>
</dbReference>
<evidence type="ECO:0000256" key="3">
    <source>
        <dbReference type="ARBA" id="ARBA00022563"/>
    </source>
</evidence>
<evidence type="ECO:0000256" key="4">
    <source>
        <dbReference type="ARBA" id="ARBA00022605"/>
    </source>
</evidence>
<comment type="similarity">
    <text evidence="12">Belongs to the tetrahydrofolate dehydrogenase/cyclohydrolase family.</text>
</comment>
<evidence type="ECO:0000256" key="8">
    <source>
        <dbReference type="ARBA" id="ARBA00023002"/>
    </source>
</evidence>
<dbReference type="GO" id="GO:0006164">
    <property type="term" value="P:purine nucleotide biosynthetic process"/>
    <property type="evidence" value="ECO:0007669"/>
    <property type="project" value="UniProtKB-KW"/>
</dbReference>
<keyword evidence="4 12" id="KW-0028">Amino-acid biosynthesis</keyword>
<dbReference type="FunFam" id="3.40.50.10860:FF:000005">
    <property type="entry name" value="C-1-tetrahydrofolate synthase, cytoplasmic, putative"/>
    <property type="match status" value="1"/>
</dbReference>
<keyword evidence="9 12" id="KW-0368">Histidine biosynthesis</keyword>
<feature type="binding site" evidence="12">
    <location>
        <begin position="165"/>
        <end position="167"/>
    </location>
    <ligand>
        <name>NADP(+)</name>
        <dbReference type="ChEBI" id="CHEBI:58349"/>
    </ligand>
</feature>
<dbReference type="AlphaFoldDB" id="A0A1H3JNF9"/>
<dbReference type="HAMAP" id="MF_01576">
    <property type="entry name" value="THF_DHG_CYH"/>
    <property type="match status" value="1"/>
</dbReference>
<keyword evidence="10 12" id="KW-0486">Methionine biosynthesis</keyword>
<comment type="catalytic activity">
    <reaction evidence="12">
        <text>(6R)-5,10-methenyltetrahydrofolate + H2O = (6R)-10-formyltetrahydrofolate + H(+)</text>
        <dbReference type="Rhea" id="RHEA:23700"/>
        <dbReference type="ChEBI" id="CHEBI:15377"/>
        <dbReference type="ChEBI" id="CHEBI:15378"/>
        <dbReference type="ChEBI" id="CHEBI:57455"/>
        <dbReference type="ChEBI" id="CHEBI:195366"/>
        <dbReference type="EC" id="3.5.4.9"/>
    </reaction>
</comment>
<evidence type="ECO:0000256" key="10">
    <source>
        <dbReference type="ARBA" id="ARBA00023167"/>
    </source>
</evidence>
<keyword evidence="8 12" id="KW-0560">Oxidoreductase</keyword>
<dbReference type="EMBL" id="FNOY01000034">
    <property type="protein sequence ID" value="SDY41456.1"/>
    <property type="molecule type" value="Genomic_DNA"/>
</dbReference>
<dbReference type="NCBIfam" id="NF010783">
    <property type="entry name" value="PRK14186.1"/>
    <property type="match status" value="1"/>
</dbReference>
<evidence type="ECO:0000313" key="15">
    <source>
        <dbReference type="EMBL" id="SDY41456.1"/>
    </source>
</evidence>
<organism evidence="15 16">
    <name type="scientific">Nitrosomonas halophila</name>
    <dbReference type="NCBI Taxonomy" id="44576"/>
    <lineage>
        <taxon>Bacteria</taxon>
        <taxon>Pseudomonadati</taxon>
        <taxon>Pseudomonadota</taxon>
        <taxon>Betaproteobacteria</taxon>
        <taxon>Nitrosomonadales</taxon>
        <taxon>Nitrosomonadaceae</taxon>
        <taxon>Nitrosomonas</taxon>
    </lineage>
</organism>
<dbReference type="Pfam" id="PF02882">
    <property type="entry name" value="THF_DHG_CYH_C"/>
    <property type="match status" value="1"/>
</dbReference>
<dbReference type="FunFam" id="3.40.50.720:FF:000094">
    <property type="entry name" value="Bifunctional protein FolD"/>
    <property type="match status" value="1"/>
</dbReference>
<feature type="binding site" evidence="12">
    <location>
        <position position="231"/>
    </location>
    <ligand>
        <name>NADP(+)</name>
        <dbReference type="ChEBI" id="CHEBI:58349"/>
    </ligand>
</feature>
<evidence type="ECO:0000256" key="9">
    <source>
        <dbReference type="ARBA" id="ARBA00023102"/>
    </source>
</evidence>
<evidence type="ECO:0000259" key="13">
    <source>
        <dbReference type="Pfam" id="PF00763"/>
    </source>
</evidence>
<evidence type="ECO:0000256" key="2">
    <source>
        <dbReference type="ARBA" id="ARBA00011738"/>
    </source>
</evidence>
<dbReference type="OrthoDB" id="9803580at2"/>
<comment type="subunit">
    <text evidence="2 12">Homodimer.</text>
</comment>
<dbReference type="SUPFAM" id="SSF53223">
    <property type="entry name" value="Aminoacid dehydrogenase-like, N-terminal domain"/>
    <property type="match status" value="1"/>
</dbReference>
<evidence type="ECO:0000256" key="7">
    <source>
        <dbReference type="ARBA" id="ARBA00022857"/>
    </source>
</evidence>
<dbReference type="EC" id="3.5.4.9" evidence="12"/>
<reference evidence="15 16" key="1">
    <citation type="submission" date="2016-10" db="EMBL/GenBank/DDBJ databases">
        <authorList>
            <person name="de Groot N.N."/>
        </authorList>
    </citation>
    <scope>NUCLEOTIDE SEQUENCE [LARGE SCALE GENOMIC DNA]</scope>
    <source>
        <strain evidence="15 16">Nm1</strain>
    </source>
</reference>
<dbReference type="Gene3D" id="3.40.50.10860">
    <property type="entry name" value="Leucine Dehydrogenase, chain A, domain 1"/>
    <property type="match status" value="1"/>
</dbReference>
<dbReference type="GO" id="GO:0004488">
    <property type="term" value="F:methylenetetrahydrofolate dehydrogenase (NADP+) activity"/>
    <property type="evidence" value="ECO:0007669"/>
    <property type="project" value="UniProtKB-UniRule"/>
</dbReference>
<dbReference type="NCBIfam" id="NF010786">
    <property type="entry name" value="PRK14189.1"/>
    <property type="match status" value="1"/>
</dbReference>
<keyword evidence="16" id="KW-1185">Reference proteome</keyword>
<dbReference type="Pfam" id="PF00763">
    <property type="entry name" value="THF_DHG_CYH"/>
    <property type="match status" value="1"/>
</dbReference>
<dbReference type="GO" id="GO:0009086">
    <property type="term" value="P:methionine biosynthetic process"/>
    <property type="evidence" value="ECO:0007669"/>
    <property type="project" value="UniProtKB-KW"/>
</dbReference>
<sequence>MSANIIDGNLVARKLRTELKLRADLLAETWIQPGLAVILVGNDPASSVYVRNKAKTCGELGIRSEVFNFPSDISQDMLLRQIQDLNANPEIHGILVQLPLPGHIQLEEVIAAIAIEKDVDGFHPCNVGALVTGHALFRPCTPFGVMKMMAEYAIPIQGQHAVVVGRSNIVGKPMALMLLEKGATVTICTSKTRDLVHHTRHADIVVMATGKANLLTAEMVMEGATVIDVGINRMADGKLCGDVAFAAVKEKAGHITPVPGGVGPMTIMMLMNNTIEAAERAKTGMQSIARRGPVQ</sequence>